<dbReference type="RefSeq" id="WP_316435338.1">
    <property type="nucleotide sequence ID" value="NZ_CP053586.1"/>
</dbReference>
<sequence>MTDIKRPNYFTNQFLVEQDFQDEQQYHRQMRYLHNRELHSWGIAGNGLQVSRAGNQVTVSAGVALDNDGHELVLAENTPYTLTQSQATAVYLTLAFNQVYEDIDRYSGQGVIGDKFTRTTERPTIADTAALPPDDGSVIVLARINLSETNPEASIDYSVRSRSAGALLQEALSLDLDLTHTVHNSPTALSANVKGGSDGTRYGIVSTASDGANRLGGLFQIAKVERQLSCGVVGTVGEFDPTRISFAPFASPDPNNPATIPFGVLGIVNDSSNADKKFGVSGRVSGGTAGSHYGVQGIAEDGSFNAGGYFIAHAKASDAANSEYYGIYTVATGDGNGTRTGIEAFAEAGGTGDRVGVVGRVSGSNGNGMRAGVLAFAQAGGTGDRFGIWSRADGGDRRYGGFFQTSSLLPQSYGVVGATGNEVDIRRQIGSAPCGMVGIISGKGGIGRQYGVCGLAIDGDDTYGVVGVASGGTATTSATGGRFEVTGNEQSLRPYAQSLRSYGVYTAAEGSPRTTDVYGIYAEATNGTQNCYGIYAVAFGAPGSNSYAGYFQGNVHIEGTLTKAGGSFLIDHPLDPLNKTLRHSFVESPEALCLYRGQVKLDGEGRAIVQLPSYFAALTHEQAATVSLTSIGSTPFLTSYEWNDTCTAFTVYGAANAEVSYLVMADRDDPVMQQLRQPIETEKGNGNFEKGQLLNPEAYGYPVTMGVHYQSRPDRPDREAGDRDRQTAL</sequence>
<evidence type="ECO:0000313" key="2">
    <source>
        <dbReference type="EMBL" id="WNZ23628.1"/>
    </source>
</evidence>
<organism evidence="2">
    <name type="scientific">Leptolyngbya sp. NK1-12</name>
    <dbReference type="NCBI Taxonomy" id="2547451"/>
    <lineage>
        <taxon>Bacteria</taxon>
        <taxon>Bacillati</taxon>
        <taxon>Cyanobacteriota</taxon>
        <taxon>Cyanophyceae</taxon>
        <taxon>Leptolyngbyales</taxon>
        <taxon>Leptolyngbyaceae</taxon>
        <taxon>Leptolyngbya group</taxon>
        <taxon>Leptolyngbya</taxon>
    </lineage>
</organism>
<name>A0AA97AQJ2_9CYAN</name>
<gene>
    <name evidence="2" type="ORF">HJG54_12705</name>
</gene>
<feature type="compositionally biased region" description="Basic and acidic residues" evidence="1">
    <location>
        <begin position="711"/>
        <end position="729"/>
    </location>
</feature>
<feature type="region of interest" description="Disordered" evidence="1">
    <location>
        <begin position="708"/>
        <end position="729"/>
    </location>
</feature>
<dbReference type="AlphaFoldDB" id="A0AA97AQJ2"/>
<accession>A0AA97AQJ2</accession>
<protein>
    <submittedName>
        <fullName evidence="2">Uncharacterized protein</fullName>
    </submittedName>
</protein>
<proteinExistence type="predicted"/>
<reference evidence="2" key="1">
    <citation type="submission" date="2020-05" db="EMBL/GenBank/DDBJ databases">
        <authorList>
            <person name="Zhu T."/>
            <person name="Keshari N."/>
            <person name="Lu X."/>
        </authorList>
    </citation>
    <scope>NUCLEOTIDE SEQUENCE</scope>
    <source>
        <strain evidence="2">NK1-12</strain>
    </source>
</reference>
<evidence type="ECO:0000256" key="1">
    <source>
        <dbReference type="SAM" id="MobiDB-lite"/>
    </source>
</evidence>
<dbReference type="EMBL" id="CP053586">
    <property type="protein sequence ID" value="WNZ23628.1"/>
    <property type="molecule type" value="Genomic_DNA"/>
</dbReference>